<accession>A0A934HV52</accession>
<feature type="transmembrane region" description="Helical" evidence="1">
    <location>
        <begin position="77"/>
        <end position="96"/>
    </location>
</feature>
<dbReference type="RefSeq" id="WP_211144506.1">
    <property type="nucleotide sequence ID" value="NZ_JAEEGB010000038.1"/>
</dbReference>
<name>A0A934HV52_9CLOT</name>
<dbReference type="Pfam" id="PF12822">
    <property type="entry name" value="ECF_trnsprt"/>
    <property type="match status" value="1"/>
</dbReference>
<sequence length="176" mass="18790">MGKISVREIVLSGLFIALGIILPMVFHVFGSGSTFLPMHIPVLIAGFVVSAPFAIAVGAITPILSSLLTGMPPVFPVLPFMIFELATYGGVASLLYRKLNFNVYVSLVCSMIAGRIVSSIVVWGLATFFMAKLPNPIVFIAGAITQGIPGIIIQIIFIPAIIFSLNKSRLIVREGN</sequence>
<organism evidence="2 3">
    <name type="scientific">Clostridium aciditolerans</name>
    <dbReference type="NCBI Taxonomy" id="339861"/>
    <lineage>
        <taxon>Bacteria</taxon>
        <taxon>Bacillati</taxon>
        <taxon>Bacillota</taxon>
        <taxon>Clostridia</taxon>
        <taxon>Eubacteriales</taxon>
        <taxon>Clostridiaceae</taxon>
        <taxon>Clostridium</taxon>
    </lineage>
</organism>
<dbReference type="Gene3D" id="1.10.1760.20">
    <property type="match status" value="1"/>
</dbReference>
<keyword evidence="1" id="KW-0812">Transmembrane</keyword>
<dbReference type="Proteomes" id="UP000622687">
    <property type="component" value="Unassembled WGS sequence"/>
</dbReference>
<protein>
    <submittedName>
        <fullName evidence="2">ECF transporter S component</fullName>
    </submittedName>
</protein>
<keyword evidence="1" id="KW-0472">Membrane</keyword>
<dbReference type="InterPro" id="IPR024529">
    <property type="entry name" value="ECF_trnsprt_substrate-spec"/>
</dbReference>
<feature type="transmembrane region" description="Helical" evidence="1">
    <location>
        <begin position="42"/>
        <end position="65"/>
    </location>
</feature>
<keyword evidence="3" id="KW-1185">Reference proteome</keyword>
<evidence type="ECO:0000313" key="2">
    <source>
        <dbReference type="EMBL" id="MBI6875151.1"/>
    </source>
</evidence>
<feature type="transmembrane region" description="Helical" evidence="1">
    <location>
        <begin position="103"/>
        <end position="131"/>
    </location>
</feature>
<gene>
    <name evidence="2" type="ORF">I6U51_20975</name>
</gene>
<dbReference type="GO" id="GO:0022857">
    <property type="term" value="F:transmembrane transporter activity"/>
    <property type="evidence" value="ECO:0007669"/>
    <property type="project" value="InterPro"/>
</dbReference>
<dbReference type="EMBL" id="JAEEGB010000038">
    <property type="protein sequence ID" value="MBI6875151.1"/>
    <property type="molecule type" value="Genomic_DNA"/>
</dbReference>
<dbReference type="AlphaFoldDB" id="A0A934HV52"/>
<keyword evidence="1" id="KW-1133">Transmembrane helix</keyword>
<feature type="transmembrane region" description="Helical" evidence="1">
    <location>
        <begin position="12"/>
        <end position="30"/>
    </location>
</feature>
<proteinExistence type="predicted"/>
<feature type="transmembrane region" description="Helical" evidence="1">
    <location>
        <begin position="137"/>
        <end position="163"/>
    </location>
</feature>
<reference evidence="2" key="1">
    <citation type="submission" date="2020-12" db="EMBL/GenBank/DDBJ databases">
        <title>Clostridium thailandense sp. nov., a novel acetogenic bacterium isolated from peat land soil in Thailand.</title>
        <authorList>
            <person name="Chaikitkaew S."/>
            <person name="Birkeland N.K."/>
        </authorList>
    </citation>
    <scope>NUCLEOTIDE SEQUENCE</scope>
    <source>
        <strain evidence="2">DSM 17425</strain>
    </source>
</reference>
<evidence type="ECO:0000313" key="3">
    <source>
        <dbReference type="Proteomes" id="UP000622687"/>
    </source>
</evidence>
<comment type="caution">
    <text evidence="2">The sequence shown here is derived from an EMBL/GenBank/DDBJ whole genome shotgun (WGS) entry which is preliminary data.</text>
</comment>
<evidence type="ECO:0000256" key="1">
    <source>
        <dbReference type="SAM" id="Phobius"/>
    </source>
</evidence>